<dbReference type="InterPro" id="IPR006115">
    <property type="entry name" value="6PGDH_NADP-bd"/>
</dbReference>
<dbReference type="InterPro" id="IPR013328">
    <property type="entry name" value="6PGD_dom2"/>
</dbReference>
<feature type="domain" description="6-phosphogluconate dehydrogenase NADP-binding" evidence="3">
    <location>
        <begin position="25"/>
        <end position="181"/>
    </location>
</feature>
<dbReference type="GO" id="GO:0140673">
    <property type="term" value="P:transcription elongation-coupled chromatin remodeling"/>
    <property type="evidence" value="ECO:0007669"/>
    <property type="project" value="TreeGrafter"/>
</dbReference>
<dbReference type="GO" id="GO:0016491">
    <property type="term" value="F:oxidoreductase activity"/>
    <property type="evidence" value="ECO:0007669"/>
    <property type="project" value="UniProtKB-KW"/>
</dbReference>
<reference evidence="5 6" key="1">
    <citation type="submission" date="2018-01" db="EMBL/GenBank/DDBJ databases">
        <title>Draft genome sequence of Streptomyces sp. 13K301.</title>
        <authorList>
            <person name="Sahin N."/>
            <person name="Saygin H."/>
            <person name="Ay H."/>
        </authorList>
    </citation>
    <scope>NUCLEOTIDE SEQUENCE [LARGE SCALE GENOMIC DNA]</scope>
    <source>
        <strain evidence="5 6">13K301</strain>
    </source>
</reference>
<dbReference type="Gene3D" id="1.10.1040.10">
    <property type="entry name" value="N-(1-d-carboxylethyl)-l-norvaline Dehydrogenase, domain 2"/>
    <property type="match status" value="1"/>
</dbReference>
<dbReference type="GO" id="GO:0050661">
    <property type="term" value="F:NADP binding"/>
    <property type="evidence" value="ECO:0007669"/>
    <property type="project" value="InterPro"/>
</dbReference>
<dbReference type="GO" id="GO:0003677">
    <property type="term" value="F:DNA binding"/>
    <property type="evidence" value="ECO:0007669"/>
    <property type="project" value="TreeGrafter"/>
</dbReference>
<dbReference type="OrthoDB" id="4029976at2"/>
<proteinExistence type="inferred from homology"/>
<dbReference type="EMBL" id="POUC01000300">
    <property type="protein sequence ID" value="PNG18573.1"/>
    <property type="molecule type" value="Genomic_DNA"/>
</dbReference>
<dbReference type="PANTHER" id="PTHR43580">
    <property type="entry name" value="OXIDOREDUCTASE GLYR1-RELATED"/>
    <property type="match status" value="1"/>
</dbReference>
<keyword evidence="2" id="KW-0560">Oxidoreductase</keyword>
<dbReference type="InterPro" id="IPR048666">
    <property type="entry name" value="RedAm-like_C"/>
</dbReference>
<dbReference type="PIRSF" id="PIRSF000103">
    <property type="entry name" value="HIBADH"/>
    <property type="match status" value="1"/>
</dbReference>
<evidence type="ECO:0000259" key="4">
    <source>
        <dbReference type="Pfam" id="PF21761"/>
    </source>
</evidence>
<evidence type="ECO:0000256" key="2">
    <source>
        <dbReference type="ARBA" id="ARBA00023002"/>
    </source>
</evidence>
<comment type="similarity">
    <text evidence="1">Belongs to the HIBADH-related family.</text>
</comment>
<gene>
    <name evidence="5" type="ORF">C1J00_30355</name>
</gene>
<keyword evidence="6" id="KW-1185">Reference proteome</keyword>
<dbReference type="Proteomes" id="UP000235943">
    <property type="component" value="Unassembled WGS sequence"/>
</dbReference>
<evidence type="ECO:0000259" key="3">
    <source>
        <dbReference type="Pfam" id="PF03446"/>
    </source>
</evidence>
<comment type="caution">
    <text evidence="5">The sequence shown here is derived from an EMBL/GenBank/DDBJ whole genome shotgun (WGS) entry which is preliminary data.</text>
</comment>
<dbReference type="InterPro" id="IPR036291">
    <property type="entry name" value="NAD(P)-bd_dom_sf"/>
</dbReference>
<dbReference type="InterPro" id="IPR015815">
    <property type="entry name" value="HIBADH-related"/>
</dbReference>
<evidence type="ECO:0000313" key="6">
    <source>
        <dbReference type="Proteomes" id="UP000235943"/>
    </source>
</evidence>
<organism evidence="5 6">
    <name type="scientific">Streptomyces cahuitamycinicus</name>
    <dbReference type="NCBI Taxonomy" id="2070367"/>
    <lineage>
        <taxon>Bacteria</taxon>
        <taxon>Bacillati</taxon>
        <taxon>Actinomycetota</taxon>
        <taxon>Actinomycetes</taxon>
        <taxon>Kitasatosporales</taxon>
        <taxon>Streptomycetaceae</taxon>
        <taxon>Streptomyces</taxon>
    </lineage>
</organism>
<sequence>MPSYSASAAPAYSARGPAEHPATTVTVLGLGPMGRALAGALVDAGLRTTVWNRTPGRDRELLDRGAAGAASAAEAVAASEVTVVCVVNYDAADAVLRQDEVAAALKGRTVVNLTADTPARARDTAEWAAGHGVRYLDGAIMTPTTTIGTPDAVFLYSGPQGLYEEAGAVRQALGGTHTHLGADPGRAAAYDIALLDIFWTAMAGYAHALAVARAEGVTATELAPFAQGIGAILPPVFAETAADADAGTYSGDGNPLTSAVSSMSHIVHVSESHGIDAGVMRAAEGMARRAIGLGHGQDGFIRVAEVIGRR</sequence>
<dbReference type="GO" id="GO:0031491">
    <property type="term" value="F:nucleosome binding"/>
    <property type="evidence" value="ECO:0007669"/>
    <property type="project" value="TreeGrafter"/>
</dbReference>
<accession>A0A2N8THU0</accession>
<dbReference type="InterPro" id="IPR051265">
    <property type="entry name" value="HIBADH-related_NP60_sf"/>
</dbReference>
<dbReference type="RefSeq" id="WP_102912194.1">
    <property type="nucleotide sequence ID" value="NZ_POUC01000300.1"/>
</dbReference>
<evidence type="ECO:0000313" key="5">
    <source>
        <dbReference type="EMBL" id="PNG18573.1"/>
    </source>
</evidence>
<protein>
    <submittedName>
        <fullName evidence="5">Dehydrogenase</fullName>
    </submittedName>
</protein>
<feature type="domain" description="NADPH-dependent reductive aminase-like C-terminal" evidence="4">
    <location>
        <begin position="183"/>
        <end position="308"/>
    </location>
</feature>
<name>A0A2N8THU0_9ACTN</name>
<dbReference type="Gene3D" id="3.40.50.720">
    <property type="entry name" value="NAD(P)-binding Rossmann-like Domain"/>
    <property type="match status" value="1"/>
</dbReference>
<dbReference type="Pfam" id="PF03446">
    <property type="entry name" value="NAD_binding_2"/>
    <property type="match status" value="1"/>
</dbReference>
<dbReference type="PANTHER" id="PTHR43580:SF2">
    <property type="entry name" value="CYTOKINE-LIKE NUCLEAR FACTOR N-PAC"/>
    <property type="match status" value="1"/>
</dbReference>
<dbReference type="Pfam" id="PF21761">
    <property type="entry name" value="RedAm-like_C"/>
    <property type="match status" value="1"/>
</dbReference>
<dbReference type="AlphaFoldDB" id="A0A2N8THU0"/>
<evidence type="ECO:0000256" key="1">
    <source>
        <dbReference type="ARBA" id="ARBA00009080"/>
    </source>
</evidence>
<dbReference type="GO" id="GO:0000785">
    <property type="term" value="C:chromatin"/>
    <property type="evidence" value="ECO:0007669"/>
    <property type="project" value="TreeGrafter"/>
</dbReference>
<dbReference type="SUPFAM" id="SSF51735">
    <property type="entry name" value="NAD(P)-binding Rossmann-fold domains"/>
    <property type="match status" value="1"/>
</dbReference>